<dbReference type="Gene3D" id="3.40.50.1820">
    <property type="entry name" value="alpha/beta hydrolase"/>
    <property type="match status" value="1"/>
</dbReference>
<evidence type="ECO:0000313" key="2">
    <source>
        <dbReference type="Proteomes" id="UP001388673"/>
    </source>
</evidence>
<organism evidence="1 2">
    <name type="scientific">Kwoniella newhampshirensis</name>
    <dbReference type="NCBI Taxonomy" id="1651941"/>
    <lineage>
        <taxon>Eukaryota</taxon>
        <taxon>Fungi</taxon>
        <taxon>Dikarya</taxon>
        <taxon>Basidiomycota</taxon>
        <taxon>Agaricomycotina</taxon>
        <taxon>Tremellomycetes</taxon>
        <taxon>Tremellales</taxon>
        <taxon>Cryptococcaceae</taxon>
        <taxon>Kwoniella</taxon>
    </lineage>
</organism>
<reference evidence="1 2" key="1">
    <citation type="journal article" date="2024" name="bioRxiv">
        <title>Comparative genomics of Cryptococcus and Kwoniella reveals pathogenesis evolution and contrasting karyotype dynamics via intercentromeric recombination or chromosome fusion.</title>
        <authorList>
            <person name="Coelho M.A."/>
            <person name="David-Palma M."/>
            <person name="Shea T."/>
            <person name="Bowers K."/>
            <person name="McGinley-Smith S."/>
            <person name="Mohammad A.W."/>
            <person name="Gnirke A."/>
            <person name="Yurkov A.M."/>
            <person name="Nowrousian M."/>
            <person name="Sun S."/>
            <person name="Cuomo C.A."/>
            <person name="Heitman J."/>
        </authorList>
    </citation>
    <scope>NUCLEOTIDE SEQUENCE [LARGE SCALE GENOMIC DNA]</scope>
    <source>
        <strain evidence="1 2">CBS 13917</strain>
    </source>
</reference>
<evidence type="ECO:0008006" key="3">
    <source>
        <dbReference type="Google" id="ProtNLM"/>
    </source>
</evidence>
<protein>
    <recommendedName>
        <fullName evidence="3">Peptidase S9 prolyl oligopeptidase catalytic domain-containing protein</fullName>
    </recommendedName>
</protein>
<evidence type="ECO:0000313" key="1">
    <source>
        <dbReference type="EMBL" id="KAK8844090.1"/>
    </source>
</evidence>
<dbReference type="EMBL" id="JBCAWK010000014">
    <property type="protein sequence ID" value="KAK8844090.1"/>
    <property type="molecule type" value="Genomic_DNA"/>
</dbReference>
<dbReference type="GeneID" id="92184142"/>
<dbReference type="Proteomes" id="UP001388673">
    <property type="component" value="Unassembled WGS sequence"/>
</dbReference>
<dbReference type="SUPFAM" id="SSF53474">
    <property type="entry name" value="alpha/beta-Hydrolases"/>
    <property type="match status" value="1"/>
</dbReference>
<keyword evidence="2" id="KW-1185">Reference proteome</keyword>
<name>A0AAW0YTI0_9TREE</name>
<dbReference type="RefSeq" id="XP_066799654.1">
    <property type="nucleotide sequence ID" value="XM_066949962.1"/>
</dbReference>
<dbReference type="PANTHER" id="PTHR47381">
    <property type="entry name" value="ALPHA/BETA-HYDROLASES SUPERFAMILY PROTEIN"/>
    <property type="match status" value="1"/>
</dbReference>
<dbReference type="AlphaFoldDB" id="A0AAW0YTI0"/>
<gene>
    <name evidence="1" type="ORF">IAR55_006884</name>
</gene>
<accession>A0AAW0YTI0</accession>
<dbReference type="PANTHER" id="PTHR47381:SF3">
    <property type="entry name" value="ALPHA_BETA-HYDROLASES SUPERFAMILY PROTEIN"/>
    <property type="match status" value="1"/>
</dbReference>
<proteinExistence type="predicted"/>
<dbReference type="KEGG" id="kne:92184142"/>
<sequence length="296" mass="32512">MSAELTLGHPAVSQTDLIIAGLVLKIHGLEEIKDSGRPLIVLIATHGRKNKMQSMAPFAQGILGEIASHSDRKKDLIVVTLDQRNHGDRIKDRKANLSFDENPRHLVDMAATTTGGYHDVKLIIDFLAPYLFPSGEKVIEEFVAAGISLGGYVTWLTLRDEPRVTTGINIVGLPFESLHRVLGPRAESFGLQFQPPTYPTTVKPILEPAVDLSSYKGKRILTMHGKDDPLVPFARGKEDIERIKQSVEGEGGDGKVEVWLQDDTGHTCTVEMVKKTADWILICALSDHTSGHKSNL</sequence>
<comment type="caution">
    <text evidence="1">The sequence shown here is derived from an EMBL/GenBank/DDBJ whole genome shotgun (WGS) entry which is preliminary data.</text>
</comment>
<dbReference type="InterPro" id="IPR029058">
    <property type="entry name" value="AB_hydrolase_fold"/>
</dbReference>